<comment type="caution">
    <text evidence="1">The sequence shown here is derived from an EMBL/GenBank/DDBJ whole genome shotgun (WGS) entry which is preliminary data.</text>
</comment>
<accession>A0A839TB12</accession>
<gene>
    <name evidence="1" type="ORF">FHR87_003760</name>
</gene>
<evidence type="ECO:0000313" key="1">
    <source>
        <dbReference type="EMBL" id="MBB3105324.1"/>
    </source>
</evidence>
<organism evidence="1 2">
    <name type="scientific">Azomonas macrocytogenes</name>
    <name type="common">Azotobacter macrocytogenes</name>
    <dbReference type="NCBI Taxonomy" id="69962"/>
    <lineage>
        <taxon>Bacteria</taxon>
        <taxon>Pseudomonadati</taxon>
        <taxon>Pseudomonadota</taxon>
        <taxon>Gammaproteobacteria</taxon>
        <taxon>Pseudomonadales</taxon>
        <taxon>Pseudomonadaceae</taxon>
        <taxon>Azomonas</taxon>
    </lineage>
</organism>
<dbReference type="AlphaFoldDB" id="A0A839TB12"/>
<protein>
    <submittedName>
        <fullName evidence="1">Uncharacterized protein</fullName>
    </submittedName>
</protein>
<sequence length="29" mass="3066">MSLIVMSVTAITMIVITYKPVAEILATGV</sequence>
<dbReference type="Proteomes" id="UP000549250">
    <property type="component" value="Unassembled WGS sequence"/>
</dbReference>
<reference evidence="1 2" key="1">
    <citation type="submission" date="2020-08" db="EMBL/GenBank/DDBJ databases">
        <title>Genomic Encyclopedia of Type Strains, Phase III (KMG-III): the genomes of soil and plant-associated and newly described type strains.</title>
        <authorList>
            <person name="Whitman W."/>
        </authorList>
    </citation>
    <scope>NUCLEOTIDE SEQUENCE [LARGE SCALE GENOMIC DNA]</scope>
    <source>
        <strain evidence="1 2">CECT 4462</strain>
    </source>
</reference>
<keyword evidence="2" id="KW-1185">Reference proteome</keyword>
<dbReference type="EMBL" id="JACHXI010000034">
    <property type="protein sequence ID" value="MBB3105324.1"/>
    <property type="molecule type" value="Genomic_DNA"/>
</dbReference>
<evidence type="ECO:0000313" key="2">
    <source>
        <dbReference type="Proteomes" id="UP000549250"/>
    </source>
</evidence>
<proteinExistence type="predicted"/>
<name>A0A839TB12_AZOMA</name>